<feature type="binding site" evidence="9">
    <location>
        <position position="243"/>
    </location>
    <ligand>
        <name>K(+)</name>
        <dbReference type="ChEBI" id="CHEBI:29103"/>
    </ligand>
</feature>
<keyword evidence="6 9" id="KW-0460">Magnesium</keyword>
<feature type="binding site" evidence="9">
    <location>
        <position position="282"/>
    </location>
    <ligand>
        <name>K(+)</name>
        <dbReference type="ChEBI" id="CHEBI:29103"/>
    </ligand>
</feature>
<dbReference type="Gene3D" id="3.40.1190.20">
    <property type="match status" value="1"/>
</dbReference>
<evidence type="ECO:0000256" key="4">
    <source>
        <dbReference type="ARBA" id="ARBA00022777"/>
    </source>
</evidence>
<evidence type="ECO:0000256" key="5">
    <source>
        <dbReference type="ARBA" id="ARBA00022840"/>
    </source>
</evidence>
<keyword evidence="8 9" id="KW-0119">Carbohydrate metabolism</keyword>
<dbReference type="InterPro" id="IPR029056">
    <property type="entry name" value="Ribokinase-like"/>
</dbReference>
<feature type="active site" description="Proton acceptor" evidence="9">
    <location>
        <position position="249"/>
    </location>
</feature>
<dbReference type="GO" id="GO:0019303">
    <property type="term" value="P:D-ribose catabolic process"/>
    <property type="evidence" value="ECO:0007669"/>
    <property type="project" value="UniProtKB-UniRule"/>
</dbReference>
<sequence>MSKILNYGSLNIDYVYNVPHFVMPGETLAAINRNVFAGGKGLNQSVALSRAGGEVYHAGAVGKDDSQVLTDAIAANNINDKFLMRRNGPSGHTFIQVDTSGQNCILLYGGANQTITKEEIDCTLDSFTKGDFLILQNEVNNIEYMIRQASAKGMRVCFNVSPFTAELLKLPLNLCSYLIVNEIEGSSMVDMTEDTDPYIILEALAQKFPETSFVLTLGSRGSLFKIQSKDVISCKSFKVKAVDTTAAGDTFLGYLIANLANNIDPALALKTATAASAIAVTRKGASPSIPLNNEVTKFLSKTKDEVLTDKL</sequence>
<keyword evidence="9" id="KW-0963">Cytoplasm</keyword>
<feature type="binding site" evidence="9">
    <location>
        <begin position="39"/>
        <end position="43"/>
    </location>
    <ligand>
        <name>substrate</name>
    </ligand>
</feature>
<comment type="caution">
    <text evidence="9">Lacks conserved residue(s) required for the propagation of feature annotation.</text>
</comment>
<dbReference type="HAMAP" id="MF_01987">
    <property type="entry name" value="Ribokinase"/>
    <property type="match status" value="1"/>
</dbReference>
<dbReference type="GO" id="GO:0046872">
    <property type="term" value="F:metal ion binding"/>
    <property type="evidence" value="ECO:0007669"/>
    <property type="project" value="UniProtKB-KW"/>
</dbReference>
<feature type="binding site" evidence="9">
    <location>
        <begin position="248"/>
        <end position="249"/>
    </location>
    <ligand>
        <name>ATP</name>
        <dbReference type="ChEBI" id="CHEBI:30616"/>
    </ligand>
</feature>
<feature type="binding site" evidence="9">
    <location>
        <position position="181"/>
    </location>
    <ligand>
        <name>ATP</name>
        <dbReference type="ChEBI" id="CHEBI:30616"/>
    </ligand>
</feature>
<name>E8LK04_SUCHY</name>
<dbReference type="EC" id="2.7.1.15" evidence="9"/>
<dbReference type="CDD" id="cd01174">
    <property type="entry name" value="ribokinase"/>
    <property type="match status" value="1"/>
</dbReference>
<proteinExistence type="inferred from homology"/>
<feature type="binding site" evidence="9">
    <location>
        <position position="249"/>
    </location>
    <ligand>
        <name>substrate</name>
    </ligand>
</feature>
<organism evidence="11 12">
    <name type="scientific">Succinatimonas hippei (strain DSM 22608 / JCM 16073 / KCTC 15190 / YIT 12066)</name>
    <dbReference type="NCBI Taxonomy" id="762983"/>
    <lineage>
        <taxon>Bacteria</taxon>
        <taxon>Pseudomonadati</taxon>
        <taxon>Pseudomonadota</taxon>
        <taxon>Gammaproteobacteria</taxon>
        <taxon>Aeromonadales</taxon>
        <taxon>Succinivibrionaceae</taxon>
        <taxon>Succinatimonas</taxon>
    </lineage>
</organism>
<feature type="binding site" evidence="9">
    <location>
        <position position="284"/>
    </location>
    <ligand>
        <name>K(+)</name>
        <dbReference type="ChEBI" id="CHEBI:29103"/>
    </ligand>
</feature>
<evidence type="ECO:0000259" key="10">
    <source>
        <dbReference type="Pfam" id="PF00294"/>
    </source>
</evidence>
<dbReference type="GO" id="GO:0004747">
    <property type="term" value="F:ribokinase activity"/>
    <property type="evidence" value="ECO:0007669"/>
    <property type="project" value="UniProtKB-UniRule"/>
</dbReference>
<evidence type="ECO:0000256" key="3">
    <source>
        <dbReference type="ARBA" id="ARBA00022741"/>
    </source>
</evidence>
<feature type="domain" description="Carbohydrate kinase PfkB" evidence="10">
    <location>
        <begin position="1"/>
        <end position="290"/>
    </location>
</feature>
<evidence type="ECO:0000313" key="11">
    <source>
        <dbReference type="EMBL" id="EFY07120.1"/>
    </source>
</evidence>
<dbReference type="UniPathway" id="UPA00916">
    <property type="reaction ID" value="UER00889"/>
</dbReference>
<evidence type="ECO:0000256" key="2">
    <source>
        <dbReference type="ARBA" id="ARBA00022723"/>
    </source>
</evidence>
<protein>
    <recommendedName>
        <fullName evidence="9">Ribokinase</fullName>
        <shortName evidence="9">RK</shortName>
        <ecNumber evidence="9">2.7.1.15</ecNumber>
    </recommendedName>
</protein>
<dbReference type="STRING" id="762983.HMPREF9444_01041"/>
<comment type="cofactor">
    <cofactor evidence="9">
        <name>Mg(2+)</name>
        <dbReference type="ChEBI" id="CHEBI:18420"/>
    </cofactor>
    <text evidence="9">Requires a divalent cation, most likely magnesium in vivo, as an electrophilic catalyst to aid phosphoryl group transfer. It is the chelate of the metal and the nucleotide that is the actual substrate.</text>
</comment>
<dbReference type="RefSeq" id="WP_009143242.1">
    <property type="nucleotide sequence ID" value="NZ_GL830988.1"/>
</dbReference>
<keyword evidence="2 9" id="KW-0479">Metal-binding</keyword>
<dbReference type="InterPro" id="IPR011611">
    <property type="entry name" value="PfkB_dom"/>
</dbReference>
<dbReference type="GO" id="GO:0005524">
    <property type="term" value="F:ATP binding"/>
    <property type="evidence" value="ECO:0007669"/>
    <property type="project" value="UniProtKB-UniRule"/>
</dbReference>
<comment type="subcellular location">
    <subcellularLocation>
        <location evidence="9">Cytoplasm</location>
    </subcellularLocation>
</comment>
<feature type="binding site" evidence="9">
    <location>
        <begin position="11"/>
        <end position="13"/>
    </location>
    <ligand>
        <name>substrate</name>
    </ligand>
</feature>
<feature type="binding site" evidence="9">
    <location>
        <position position="245"/>
    </location>
    <ligand>
        <name>K(+)</name>
        <dbReference type="ChEBI" id="CHEBI:29103"/>
    </ligand>
</feature>
<feature type="binding site" evidence="9">
    <location>
        <position position="279"/>
    </location>
    <ligand>
        <name>K(+)</name>
        <dbReference type="ChEBI" id="CHEBI:29103"/>
    </ligand>
</feature>
<dbReference type="eggNOG" id="COG0524">
    <property type="taxonomic scope" value="Bacteria"/>
</dbReference>
<evidence type="ECO:0000256" key="6">
    <source>
        <dbReference type="ARBA" id="ARBA00022842"/>
    </source>
</evidence>
<dbReference type="EMBL" id="AEVO01000051">
    <property type="protein sequence ID" value="EFY07120.1"/>
    <property type="molecule type" value="Genomic_DNA"/>
</dbReference>
<dbReference type="SUPFAM" id="SSF53613">
    <property type="entry name" value="Ribokinase-like"/>
    <property type="match status" value="1"/>
</dbReference>
<dbReference type="InterPro" id="IPR011877">
    <property type="entry name" value="Ribokinase"/>
</dbReference>
<keyword evidence="12" id="KW-1185">Reference proteome</keyword>
<evidence type="ECO:0000256" key="1">
    <source>
        <dbReference type="ARBA" id="ARBA00022679"/>
    </source>
</evidence>
<dbReference type="PANTHER" id="PTHR10584:SF166">
    <property type="entry name" value="RIBOKINASE"/>
    <property type="match status" value="1"/>
</dbReference>
<evidence type="ECO:0000313" key="12">
    <source>
        <dbReference type="Proteomes" id="UP000018458"/>
    </source>
</evidence>
<evidence type="ECO:0000256" key="8">
    <source>
        <dbReference type="ARBA" id="ARBA00023277"/>
    </source>
</evidence>
<comment type="similarity">
    <text evidence="9">Belongs to the carbohydrate kinase PfkB family. Ribokinase subfamily.</text>
</comment>
<dbReference type="HOGENOM" id="CLU_027634_2_1_6"/>
<reference evidence="11 12" key="1">
    <citation type="submission" date="2011-01" db="EMBL/GenBank/DDBJ databases">
        <authorList>
            <person name="Weinstock G."/>
            <person name="Sodergren E."/>
            <person name="Clifton S."/>
            <person name="Fulton L."/>
            <person name="Fulton B."/>
            <person name="Courtney L."/>
            <person name="Fronick C."/>
            <person name="Harrison M."/>
            <person name="Strong C."/>
            <person name="Farmer C."/>
            <person name="Delahaunty K."/>
            <person name="Markovic C."/>
            <person name="Hall O."/>
            <person name="Minx P."/>
            <person name="Tomlinson C."/>
            <person name="Mitreva M."/>
            <person name="Hou S."/>
            <person name="Chen J."/>
            <person name="Wollam A."/>
            <person name="Pepin K.H."/>
            <person name="Johnson M."/>
            <person name="Bhonagiri V."/>
            <person name="Zhang X."/>
            <person name="Suruliraj S."/>
            <person name="Warren W."/>
            <person name="Chinwalla A."/>
            <person name="Mardis E.R."/>
            <person name="Wilson R.K."/>
        </authorList>
    </citation>
    <scope>NUCLEOTIDE SEQUENCE [LARGE SCALE GENOMIC DNA]</scope>
    <source>
        <strain evidence="12">DSM 22608 / JCM 16073 / KCTC 15190 / YIT 12066</strain>
    </source>
</reference>
<dbReference type="AlphaFoldDB" id="E8LK04"/>
<dbReference type="OrthoDB" id="9776822at2"/>
<evidence type="ECO:0000256" key="9">
    <source>
        <dbReference type="HAMAP-Rule" id="MF_01987"/>
    </source>
</evidence>
<feature type="binding site" evidence="9">
    <location>
        <position position="138"/>
    </location>
    <ligand>
        <name>substrate</name>
    </ligand>
</feature>
<dbReference type="Proteomes" id="UP000018458">
    <property type="component" value="Unassembled WGS sequence"/>
</dbReference>
<dbReference type="GO" id="GO:0005737">
    <property type="term" value="C:cytoplasm"/>
    <property type="evidence" value="ECO:0007669"/>
    <property type="project" value="UniProtKB-SubCell"/>
</dbReference>
<comment type="subunit">
    <text evidence="9">Homodimer.</text>
</comment>
<keyword evidence="5 9" id="KW-0067">ATP-binding</keyword>
<dbReference type="InterPro" id="IPR002139">
    <property type="entry name" value="Ribo/fructo_kinase"/>
</dbReference>
<feature type="binding site" evidence="9">
    <location>
        <position position="288"/>
    </location>
    <ligand>
        <name>K(+)</name>
        <dbReference type="ChEBI" id="CHEBI:29103"/>
    </ligand>
</feature>
<keyword evidence="4 9" id="KW-0418">Kinase</keyword>
<accession>E8LK04</accession>
<keyword evidence="1 9" id="KW-0808">Transferase</keyword>
<gene>
    <name evidence="9" type="primary">rbsK</name>
    <name evidence="11" type="ORF">HMPREF9444_01041</name>
</gene>
<comment type="function">
    <text evidence="9">Catalyzes the phosphorylation of ribose at O-5 in a reaction requiring ATP and magnesium. The resulting D-ribose-5-phosphate can then be used either for sythesis of nucleotides, histidine, and tryptophan, or as a component of the pentose phosphate pathway.</text>
</comment>
<keyword evidence="3 9" id="KW-0547">Nucleotide-binding</keyword>
<comment type="caution">
    <text evidence="11">The sequence shown here is derived from an EMBL/GenBank/DDBJ whole genome shotgun (WGS) entry which is preliminary data.</text>
</comment>
<dbReference type="PRINTS" id="PR00990">
    <property type="entry name" value="RIBOKINASE"/>
</dbReference>
<feature type="binding site" evidence="9">
    <location>
        <begin position="216"/>
        <end position="221"/>
    </location>
    <ligand>
        <name>ATP</name>
        <dbReference type="ChEBI" id="CHEBI:30616"/>
    </ligand>
</feature>
<dbReference type="PANTHER" id="PTHR10584">
    <property type="entry name" value="SUGAR KINASE"/>
    <property type="match status" value="1"/>
</dbReference>
<comment type="activity regulation">
    <text evidence="9">Activated by a monovalent cation that binds near, but not in, the active site. The most likely occupant of the site in vivo is potassium. Ion binding induces a conformational change that may alter substrate affinity.</text>
</comment>
<comment type="catalytic activity">
    <reaction evidence="9">
        <text>D-ribose + ATP = D-ribose 5-phosphate + ADP + H(+)</text>
        <dbReference type="Rhea" id="RHEA:13697"/>
        <dbReference type="ChEBI" id="CHEBI:15378"/>
        <dbReference type="ChEBI" id="CHEBI:30616"/>
        <dbReference type="ChEBI" id="CHEBI:47013"/>
        <dbReference type="ChEBI" id="CHEBI:78346"/>
        <dbReference type="ChEBI" id="CHEBI:456216"/>
        <dbReference type="EC" id="2.7.1.15"/>
    </reaction>
</comment>
<keyword evidence="7 9" id="KW-0630">Potassium</keyword>
<evidence type="ECO:0000256" key="7">
    <source>
        <dbReference type="ARBA" id="ARBA00022958"/>
    </source>
</evidence>
<comment type="pathway">
    <text evidence="9">Carbohydrate metabolism; D-ribose degradation; D-ribose 5-phosphate from beta-D-ribopyranose: step 2/2.</text>
</comment>
<dbReference type="Pfam" id="PF00294">
    <property type="entry name" value="PfkB"/>
    <property type="match status" value="1"/>
</dbReference>